<feature type="region of interest" description="Disordered" evidence="1">
    <location>
        <begin position="1"/>
        <end position="36"/>
    </location>
</feature>
<dbReference type="Pfam" id="PF13400">
    <property type="entry name" value="Tad"/>
    <property type="match status" value="1"/>
</dbReference>
<gene>
    <name evidence="4" type="ORF">BN1051_01987</name>
</gene>
<name>A0A078MQU8_9MICC</name>
<proteinExistence type="predicted"/>
<keyword evidence="2" id="KW-0812">Transmembrane</keyword>
<protein>
    <recommendedName>
        <fullName evidence="3">Putative Flp pilus-assembly TadG-like N-terminal domain-containing protein</fullName>
    </recommendedName>
</protein>
<evidence type="ECO:0000259" key="3">
    <source>
        <dbReference type="Pfam" id="PF13400"/>
    </source>
</evidence>
<evidence type="ECO:0000313" key="4">
    <source>
        <dbReference type="EMBL" id="CEA08630.1"/>
    </source>
</evidence>
<feature type="domain" description="Putative Flp pilus-assembly TadG-like N-terminal" evidence="3">
    <location>
        <begin position="39"/>
        <end position="85"/>
    </location>
</feature>
<feature type="transmembrane region" description="Helical" evidence="2">
    <location>
        <begin position="45"/>
        <end position="67"/>
    </location>
</feature>
<dbReference type="AlphaFoldDB" id="A0A078MQU8"/>
<sequence>MTSRRYSRAGRGGSGAQDGQAMLAADRRRDGSGSAGDEGQVTVLALGYAVLTLLVVTVVLGVSAVYLEHKRLLSLADAAAVAAAGSFTLAQETSGATGPGVRLQSERVQAAAREHLARSPEAERFSGLTLGPGTGSPDGRTAVVELTAAAHPPLVNFLVPAGIQIEAISDARARLTR</sequence>
<organism evidence="4">
    <name type="scientific">Arthrobacter saudimassiliensis</name>
    <dbReference type="NCBI Taxonomy" id="1461584"/>
    <lineage>
        <taxon>Bacteria</taxon>
        <taxon>Bacillati</taxon>
        <taxon>Actinomycetota</taxon>
        <taxon>Actinomycetes</taxon>
        <taxon>Micrococcales</taxon>
        <taxon>Micrococcaceae</taxon>
        <taxon>Arthrobacter</taxon>
    </lineage>
</organism>
<evidence type="ECO:0000256" key="1">
    <source>
        <dbReference type="SAM" id="MobiDB-lite"/>
    </source>
</evidence>
<dbReference type="InterPro" id="IPR028087">
    <property type="entry name" value="Tad_N"/>
</dbReference>
<evidence type="ECO:0000256" key="2">
    <source>
        <dbReference type="SAM" id="Phobius"/>
    </source>
</evidence>
<dbReference type="EMBL" id="LN483071">
    <property type="protein sequence ID" value="CEA08630.1"/>
    <property type="molecule type" value="Genomic_DNA"/>
</dbReference>
<keyword evidence="2" id="KW-1133">Transmembrane helix</keyword>
<reference evidence="4" key="1">
    <citation type="submission" date="2014-07" db="EMBL/GenBank/DDBJ databases">
        <authorList>
            <person name="Urmite Genomes Urmite Genomes"/>
        </authorList>
    </citation>
    <scope>NUCLEOTIDE SEQUENCE</scope>
    <source>
        <strain evidence="4">11W110_air</strain>
    </source>
</reference>
<keyword evidence="2" id="KW-0472">Membrane</keyword>
<accession>A0A078MQU8</accession>
<dbReference type="PATRIC" id="fig|1461584.3.peg.1962"/>